<evidence type="ECO:0000313" key="6">
    <source>
        <dbReference type="Proteomes" id="UP001335729"/>
    </source>
</evidence>
<dbReference type="InterPro" id="IPR050555">
    <property type="entry name" value="Bact_Solute-Bind_Prot2"/>
</dbReference>
<evidence type="ECO:0000259" key="4">
    <source>
        <dbReference type="Pfam" id="PF13407"/>
    </source>
</evidence>
<name>A0ABU7MMW4_9ACTN</name>
<dbReference type="SUPFAM" id="SSF53822">
    <property type="entry name" value="Periplasmic binding protein-like I"/>
    <property type="match status" value="1"/>
</dbReference>
<evidence type="ECO:0000256" key="1">
    <source>
        <dbReference type="ARBA" id="ARBA00004196"/>
    </source>
</evidence>
<evidence type="ECO:0000256" key="3">
    <source>
        <dbReference type="SAM" id="SignalP"/>
    </source>
</evidence>
<dbReference type="Pfam" id="PF13407">
    <property type="entry name" value="Peripla_BP_4"/>
    <property type="match status" value="1"/>
</dbReference>
<dbReference type="Proteomes" id="UP001335729">
    <property type="component" value="Unassembled WGS sequence"/>
</dbReference>
<keyword evidence="6" id="KW-1185">Reference proteome</keyword>
<comment type="caution">
    <text evidence="5">The sequence shown here is derived from an EMBL/GenBank/DDBJ whole genome shotgun (WGS) entry which is preliminary data.</text>
</comment>
<accession>A0ABU7MMW4</accession>
<dbReference type="PANTHER" id="PTHR30036">
    <property type="entry name" value="D-XYLOSE-BINDING PERIPLASMIC PROTEIN"/>
    <property type="match status" value="1"/>
</dbReference>
<dbReference type="InterPro" id="IPR025997">
    <property type="entry name" value="SBP_2_dom"/>
</dbReference>
<feature type="chain" id="PRO_5045058202" evidence="3">
    <location>
        <begin position="31"/>
        <end position="337"/>
    </location>
</feature>
<dbReference type="Gene3D" id="3.40.50.2300">
    <property type="match status" value="2"/>
</dbReference>
<feature type="domain" description="Periplasmic binding protein" evidence="4">
    <location>
        <begin position="62"/>
        <end position="301"/>
    </location>
</feature>
<dbReference type="PANTHER" id="PTHR30036:SF7">
    <property type="entry name" value="ABC TRANSPORTER PERIPLASMIC-BINDING PROTEIN YPHF"/>
    <property type="match status" value="1"/>
</dbReference>
<dbReference type="EMBL" id="JAZDUE010000001">
    <property type="protein sequence ID" value="MEE4021662.1"/>
    <property type="molecule type" value="Genomic_DNA"/>
</dbReference>
<evidence type="ECO:0000313" key="5">
    <source>
        <dbReference type="EMBL" id="MEE4021662.1"/>
    </source>
</evidence>
<feature type="signal peptide" evidence="3">
    <location>
        <begin position="1"/>
        <end position="30"/>
    </location>
</feature>
<keyword evidence="3" id="KW-0732">Signal</keyword>
<dbReference type="InterPro" id="IPR028082">
    <property type="entry name" value="Peripla_BP_I"/>
</dbReference>
<protein>
    <submittedName>
        <fullName evidence="5">Substrate-binding domain-containing protein</fullName>
    </submittedName>
</protein>
<comment type="similarity">
    <text evidence="2">Belongs to the bacterial solute-binding protein 2 family.</text>
</comment>
<sequence length="337" mass="35481">MLSSTASPARPRRRMVTFSAVLSSVILVVAGCVGTDDAPDSDGGTGAAGTPELTVAMITHEVPGDTFWEVVRRGADEAARKNGVDLQYSSDPEAPNQANLVQEAIDGDVDGIALTLAKPDAMAPVVQRALDAGVPVVAFNSGFDNWQDIGVAQYFGQDEMLAGRAAGERLIRDGRTNVLCVIHEQRQVALESRCAGVREGFTRGGFETLDVNSKDMASVVATLTAKLRQDQSVDSVVTLGAPIAQAAVESRDAAGSTAEIVTFDTNAALIDLIRGGDVRWAVDQQPYVQGHEAVDALWLTLTNASTVGGGQAVLTGPAWVDRSNVDEVAEYVRDGTR</sequence>
<reference evidence="5 6" key="1">
    <citation type="submission" date="2024-01" db="EMBL/GenBank/DDBJ databases">
        <title>Draft genome sequence of Gordonia sp. PKS22-38.</title>
        <authorList>
            <person name="Suphannarot A."/>
            <person name="Mingma R."/>
        </authorList>
    </citation>
    <scope>NUCLEOTIDE SEQUENCE [LARGE SCALE GENOMIC DNA]</scope>
    <source>
        <strain evidence="5 6">PKS22-38</strain>
    </source>
</reference>
<evidence type="ECO:0000256" key="2">
    <source>
        <dbReference type="ARBA" id="ARBA00007639"/>
    </source>
</evidence>
<dbReference type="RefSeq" id="WP_330502984.1">
    <property type="nucleotide sequence ID" value="NZ_JAZDUE010000001.1"/>
</dbReference>
<comment type="subcellular location">
    <subcellularLocation>
        <location evidence="1">Cell envelope</location>
    </subcellularLocation>
</comment>
<organism evidence="5 6">
    <name type="scientific">Gordonia prachuapensis</name>
    <dbReference type="NCBI Taxonomy" id="3115651"/>
    <lineage>
        <taxon>Bacteria</taxon>
        <taxon>Bacillati</taxon>
        <taxon>Actinomycetota</taxon>
        <taxon>Actinomycetes</taxon>
        <taxon>Mycobacteriales</taxon>
        <taxon>Gordoniaceae</taxon>
        <taxon>Gordonia</taxon>
    </lineage>
</organism>
<gene>
    <name evidence="5" type="ORF">V1Y59_01120</name>
</gene>
<proteinExistence type="inferred from homology"/>